<evidence type="ECO:0000256" key="2">
    <source>
        <dbReference type="SAM" id="Phobius"/>
    </source>
</evidence>
<name>A0A1Y2CBD0_9FUNG</name>
<sequence length="430" mass="48329">MRDYNNIFLIASIAISAVMATVCGFYCVRRFTKSSAILSFAAFLFLLRPIIAITYYNVNWLEVHTRYVLVFLTLNLAILLLYHLIAERLYLLIRKKHLCWFKIFVKSLLVLFSLASIAQITLFTLLAKYTKSGGYISNGPGILETKVLVHSIDMIIALVITIFTSISVLNIVQNNQYVGASMKMYYVMLTSDAVKFFLVVAINIYKIITTLTDPSGQQGFVQGNLGYQHLMDTIKIALMIISLIAPTLVKKEGAADTIQRSVSAVKMDLERSSLENQQQRQNQHHNHNQNQQQTSHNGLRRRSKSESEISASVGMLHGSMLKLYSYVSTGLRRVSSTSNKKDDTVKGDSVTRKTPSIETTSPSTSTPTLRTSMQNRSAPNLMSLQQNRSAQNLSAINSTRCVSQLESSENASQTHTRVRTEIERRHSRLL</sequence>
<dbReference type="EMBL" id="MCGO01000022">
    <property type="protein sequence ID" value="ORY44338.1"/>
    <property type="molecule type" value="Genomic_DNA"/>
</dbReference>
<feature type="transmembrane region" description="Helical" evidence="2">
    <location>
        <begin position="35"/>
        <end position="56"/>
    </location>
</feature>
<keyword evidence="2" id="KW-1133">Transmembrane helix</keyword>
<proteinExistence type="predicted"/>
<feature type="transmembrane region" description="Helical" evidence="2">
    <location>
        <begin position="6"/>
        <end position="28"/>
    </location>
</feature>
<feature type="transmembrane region" description="Helical" evidence="2">
    <location>
        <begin position="184"/>
        <end position="205"/>
    </location>
</feature>
<dbReference type="Proteomes" id="UP000193642">
    <property type="component" value="Unassembled WGS sequence"/>
</dbReference>
<protein>
    <submittedName>
        <fullName evidence="3">Uncharacterized protein</fullName>
    </submittedName>
</protein>
<keyword evidence="4" id="KW-1185">Reference proteome</keyword>
<feature type="compositionally biased region" description="Basic and acidic residues" evidence="1">
    <location>
        <begin position="339"/>
        <end position="351"/>
    </location>
</feature>
<dbReference type="OrthoDB" id="2155368at2759"/>
<feature type="compositionally biased region" description="Low complexity" evidence="1">
    <location>
        <begin position="354"/>
        <end position="372"/>
    </location>
</feature>
<keyword evidence="2" id="KW-0812">Transmembrane</keyword>
<evidence type="ECO:0000313" key="4">
    <source>
        <dbReference type="Proteomes" id="UP000193642"/>
    </source>
</evidence>
<keyword evidence="2" id="KW-0472">Membrane</keyword>
<reference evidence="3 4" key="1">
    <citation type="submission" date="2016-07" db="EMBL/GenBank/DDBJ databases">
        <title>Pervasive Adenine N6-methylation of Active Genes in Fungi.</title>
        <authorList>
            <consortium name="DOE Joint Genome Institute"/>
            <person name="Mondo S.J."/>
            <person name="Dannebaum R.O."/>
            <person name="Kuo R.C."/>
            <person name="Labutti K."/>
            <person name="Haridas S."/>
            <person name="Kuo A."/>
            <person name="Salamov A."/>
            <person name="Ahrendt S.R."/>
            <person name="Lipzen A."/>
            <person name="Sullivan W."/>
            <person name="Andreopoulos W.B."/>
            <person name="Clum A."/>
            <person name="Lindquist E."/>
            <person name="Daum C."/>
            <person name="Ramamoorthy G.K."/>
            <person name="Gryganskyi A."/>
            <person name="Culley D."/>
            <person name="Magnuson J.K."/>
            <person name="James T.Y."/>
            <person name="O'Malley M.A."/>
            <person name="Stajich J.E."/>
            <person name="Spatafora J.W."/>
            <person name="Visel A."/>
            <person name="Grigoriev I.V."/>
        </authorList>
    </citation>
    <scope>NUCLEOTIDE SEQUENCE [LARGE SCALE GENOMIC DNA]</scope>
    <source>
        <strain evidence="3 4">JEL800</strain>
    </source>
</reference>
<feature type="transmembrane region" description="Helical" evidence="2">
    <location>
        <begin position="147"/>
        <end position="172"/>
    </location>
</feature>
<gene>
    <name evidence="3" type="ORF">BCR33DRAFT_785034</name>
</gene>
<feature type="region of interest" description="Disordered" evidence="1">
    <location>
        <begin position="271"/>
        <end position="308"/>
    </location>
</feature>
<feature type="transmembrane region" description="Helical" evidence="2">
    <location>
        <begin position="103"/>
        <end position="127"/>
    </location>
</feature>
<comment type="caution">
    <text evidence="3">The sequence shown here is derived from an EMBL/GenBank/DDBJ whole genome shotgun (WGS) entry which is preliminary data.</text>
</comment>
<evidence type="ECO:0000256" key="1">
    <source>
        <dbReference type="SAM" id="MobiDB-lite"/>
    </source>
</evidence>
<dbReference type="AlphaFoldDB" id="A0A1Y2CBD0"/>
<feature type="region of interest" description="Disordered" evidence="1">
    <location>
        <begin position="404"/>
        <end position="430"/>
    </location>
</feature>
<feature type="region of interest" description="Disordered" evidence="1">
    <location>
        <begin position="332"/>
        <end position="373"/>
    </location>
</feature>
<feature type="compositionally biased region" description="Polar residues" evidence="1">
    <location>
        <begin position="404"/>
        <end position="415"/>
    </location>
</feature>
<evidence type="ECO:0000313" key="3">
    <source>
        <dbReference type="EMBL" id="ORY44338.1"/>
    </source>
</evidence>
<accession>A0A1Y2CBD0</accession>
<organism evidence="3 4">
    <name type="scientific">Rhizoclosmatium globosum</name>
    <dbReference type="NCBI Taxonomy" id="329046"/>
    <lineage>
        <taxon>Eukaryota</taxon>
        <taxon>Fungi</taxon>
        <taxon>Fungi incertae sedis</taxon>
        <taxon>Chytridiomycota</taxon>
        <taxon>Chytridiomycota incertae sedis</taxon>
        <taxon>Chytridiomycetes</taxon>
        <taxon>Chytridiales</taxon>
        <taxon>Chytriomycetaceae</taxon>
        <taxon>Rhizoclosmatium</taxon>
    </lineage>
</organism>
<feature type="transmembrane region" description="Helical" evidence="2">
    <location>
        <begin position="68"/>
        <end position="91"/>
    </location>
</feature>